<reference evidence="2 3" key="1">
    <citation type="journal article" date="2024" name="Genome Biol. Evol.">
        <title>Chromosome-level genome assembly of the viviparous eelpout Zoarces viviparus.</title>
        <authorList>
            <person name="Fuhrmann N."/>
            <person name="Brasseur M.V."/>
            <person name="Bakowski C.E."/>
            <person name="Podsiadlowski L."/>
            <person name="Prost S."/>
            <person name="Krehenwinkel H."/>
            <person name="Mayer C."/>
        </authorList>
    </citation>
    <scope>NUCLEOTIDE SEQUENCE [LARGE SCALE GENOMIC DNA]</scope>
    <source>
        <strain evidence="2">NO-MEL_2022_Ind0_liver</strain>
    </source>
</reference>
<evidence type="ECO:0000313" key="3">
    <source>
        <dbReference type="Proteomes" id="UP001488805"/>
    </source>
</evidence>
<comment type="caution">
    <text evidence="2">The sequence shown here is derived from an EMBL/GenBank/DDBJ whole genome shotgun (WGS) entry which is preliminary data.</text>
</comment>
<sequence length="69" mass="7431">MLLVQCVTRKSSPKDTTEDPYGNEKKQPPQGPLPVHSPQTPVTQTAGSAPVIIGDTPKKNRTGFYSVNP</sequence>
<gene>
    <name evidence="2" type="ORF">VZT92_015043</name>
</gene>
<accession>A0AAW1EVT8</accession>
<protein>
    <submittedName>
        <fullName evidence="2">Uncharacterized protein</fullName>
    </submittedName>
</protein>
<feature type="compositionally biased region" description="Polar residues" evidence="1">
    <location>
        <begin position="37"/>
        <end position="47"/>
    </location>
</feature>
<organism evidence="2 3">
    <name type="scientific">Zoarces viviparus</name>
    <name type="common">Viviparous eelpout</name>
    <name type="synonym">Blennius viviparus</name>
    <dbReference type="NCBI Taxonomy" id="48416"/>
    <lineage>
        <taxon>Eukaryota</taxon>
        <taxon>Metazoa</taxon>
        <taxon>Chordata</taxon>
        <taxon>Craniata</taxon>
        <taxon>Vertebrata</taxon>
        <taxon>Euteleostomi</taxon>
        <taxon>Actinopterygii</taxon>
        <taxon>Neopterygii</taxon>
        <taxon>Teleostei</taxon>
        <taxon>Neoteleostei</taxon>
        <taxon>Acanthomorphata</taxon>
        <taxon>Eupercaria</taxon>
        <taxon>Perciformes</taxon>
        <taxon>Cottioidei</taxon>
        <taxon>Zoarcales</taxon>
        <taxon>Zoarcidae</taxon>
        <taxon>Zoarcinae</taxon>
        <taxon>Zoarces</taxon>
    </lineage>
</organism>
<proteinExistence type="predicted"/>
<dbReference type="AlphaFoldDB" id="A0AAW1EVT8"/>
<feature type="compositionally biased region" description="Basic and acidic residues" evidence="1">
    <location>
        <begin position="12"/>
        <end position="27"/>
    </location>
</feature>
<dbReference type="Proteomes" id="UP001488805">
    <property type="component" value="Unassembled WGS sequence"/>
</dbReference>
<dbReference type="EMBL" id="JBCEZU010000123">
    <property type="protein sequence ID" value="KAK9526337.1"/>
    <property type="molecule type" value="Genomic_DNA"/>
</dbReference>
<keyword evidence="3" id="KW-1185">Reference proteome</keyword>
<evidence type="ECO:0000313" key="2">
    <source>
        <dbReference type="EMBL" id="KAK9526337.1"/>
    </source>
</evidence>
<feature type="region of interest" description="Disordered" evidence="1">
    <location>
        <begin position="1"/>
        <end position="69"/>
    </location>
</feature>
<name>A0AAW1EVT8_ZOAVI</name>
<evidence type="ECO:0000256" key="1">
    <source>
        <dbReference type="SAM" id="MobiDB-lite"/>
    </source>
</evidence>